<evidence type="ECO:0000313" key="1">
    <source>
        <dbReference type="EMBL" id="KEH19815.1"/>
    </source>
</evidence>
<dbReference type="AlphaFoldDB" id="A0A072U222"/>
<proteinExistence type="predicted"/>
<accession>A0A072U222</accession>
<dbReference type="EnsemblPlants" id="KEH19815">
    <property type="protein sequence ID" value="KEH19815"/>
    <property type="gene ID" value="MTR_8g468860"/>
</dbReference>
<dbReference type="Proteomes" id="UP000002051">
    <property type="component" value="Chromosome 8"/>
</dbReference>
<reference evidence="1 3" key="1">
    <citation type="journal article" date="2011" name="Nature">
        <title>The Medicago genome provides insight into the evolution of rhizobial symbioses.</title>
        <authorList>
            <person name="Young N.D."/>
            <person name="Debelle F."/>
            <person name="Oldroyd G.E."/>
            <person name="Geurts R."/>
            <person name="Cannon S.B."/>
            <person name="Udvardi M.K."/>
            <person name="Benedito V.A."/>
            <person name="Mayer K.F."/>
            <person name="Gouzy J."/>
            <person name="Schoof H."/>
            <person name="Van de Peer Y."/>
            <person name="Proost S."/>
            <person name="Cook D.R."/>
            <person name="Meyers B.C."/>
            <person name="Spannagl M."/>
            <person name="Cheung F."/>
            <person name="De Mita S."/>
            <person name="Krishnakumar V."/>
            <person name="Gundlach H."/>
            <person name="Zhou S."/>
            <person name="Mudge J."/>
            <person name="Bharti A.K."/>
            <person name="Murray J.D."/>
            <person name="Naoumkina M.A."/>
            <person name="Rosen B."/>
            <person name="Silverstein K.A."/>
            <person name="Tang H."/>
            <person name="Rombauts S."/>
            <person name="Zhao P.X."/>
            <person name="Zhou P."/>
            <person name="Barbe V."/>
            <person name="Bardou P."/>
            <person name="Bechner M."/>
            <person name="Bellec A."/>
            <person name="Berger A."/>
            <person name="Berges H."/>
            <person name="Bidwell S."/>
            <person name="Bisseling T."/>
            <person name="Choisne N."/>
            <person name="Couloux A."/>
            <person name="Denny R."/>
            <person name="Deshpande S."/>
            <person name="Dai X."/>
            <person name="Doyle J.J."/>
            <person name="Dudez A.M."/>
            <person name="Farmer A.D."/>
            <person name="Fouteau S."/>
            <person name="Franken C."/>
            <person name="Gibelin C."/>
            <person name="Gish J."/>
            <person name="Goldstein S."/>
            <person name="Gonzalez A.J."/>
            <person name="Green P.J."/>
            <person name="Hallab A."/>
            <person name="Hartog M."/>
            <person name="Hua A."/>
            <person name="Humphray S.J."/>
            <person name="Jeong D.H."/>
            <person name="Jing Y."/>
            <person name="Jocker A."/>
            <person name="Kenton S.M."/>
            <person name="Kim D.J."/>
            <person name="Klee K."/>
            <person name="Lai H."/>
            <person name="Lang C."/>
            <person name="Lin S."/>
            <person name="Macmil S.L."/>
            <person name="Magdelenat G."/>
            <person name="Matthews L."/>
            <person name="McCorrison J."/>
            <person name="Monaghan E.L."/>
            <person name="Mun J.H."/>
            <person name="Najar F.Z."/>
            <person name="Nicholson C."/>
            <person name="Noirot C."/>
            <person name="O'Bleness M."/>
            <person name="Paule C.R."/>
            <person name="Poulain J."/>
            <person name="Prion F."/>
            <person name="Qin B."/>
            <person name="Qu C."/>
            <person name="Retzel E.F."/>
            <person name="Riddle C."/>
            <person name="Sallet E."/>
            <person name="Samain S."/>
            <person name="Samson N."/>
            <person name="Sanders I."/>
            <person name="Saurat O."/>
            <person name="Scarpelli C."/>
            <person name="Schiex T."/>
            <person name="Segurens B."/>
            <person name="Severin A.J."/>
            <person name="Sherrier D.J."/>
            <person name="Shi R."/>
            <person name="Sims S."/>
            <person name="Singer S.R."/>
            <person name="Sinharoy S."/>
            <person name="Sterck L."/>
            <person name="Viollet A."/>
            <person name="Wang B.B."/>
            <person name="Wang K."/>
            <person name="Wang M."/>
            <person name="Wang X."/>
            <person name="Warfsmann J."/>
            <person name="Weissenbach J."/>
            <person name="White D.D."/>
            <person name="White J.D."/>
            <person name="Wiley G.B."/>
            <person name="Wincker P."/>
            <person name="Xing Y."/>
            <person name="Yang L."/>
            <person name="Yao Z."/>
            <person name="Ying F."/>
            <person name="Zhai J."/>
            <person name="Zhou L."/>
            <person name="Zuber A."/>
            <person name="Denarie J."/>
            <person name="Dixon R.A."/>
            <person name="May G.D."/>
            <person name="Schwartz D.C."/>
            <person name="Rogers J."/>
            <person name="Quetier F."/>
            <person name="Town C.D."/>
            <person name="Roe B.A."/>
        </authorList>
    </citation>
    <scope>NUCLEOTIDE SEQUENCE [LARGE SCALE GENOMIC DNA]</scope>
    <source>
        <strain evidence="1">A17</strain>
        <strain evidence="2 3">cv. Jemalong A17</strain>
    </source>
</reference>
<keyword evidence="3" id="KW-1185">Reference proteome</keyword>
<dbReference type="EMBL" id="CM001224">
    <property type="protein sequence ID" value="KEH19815.1"/>
    <property type="molecule type" value="Genomic_DNA"/>
</dbReference>
<reference evidence="2" key="3">
    <citation type="submission" date="2015-04" db="UniProtKB">
        <authorList>
            <consortium name="EnsemblPlants"/>
        </authorList>
    </citation>
    <scope>IDENTIFICATION</scope>
    <source>
        <strain evidence="2">cv. Jemalong A17</strain>
    </source>
</reference>
<sequence length="126" mass="14329">MVRKPATERIYPPLSVVKEDLAKDDVEMTSNFTSSEADFDVICALSILPVEYDVTSEITKDKGDFTEEMTVHKPLCYYVMDNGCVEGEQAMFKKPNHHMKSHLKPMFIQAKINNVHKPLHCVNSPN</sequence>
<name>A0A072U222_MEDTR</name>
<organism evidence="1 3">
    <name type="scientific">Medicago truncatula</name>
    <name type="common">Barrel medic</name>
    <name type="synonym">Medicago tribuloides</name>
    <dbReference type="NCBI Taxonomy" id="3880"/>
    <lineage>
        <taxon>Eukaryota</taxon>
        <taxon>Viridiplantae</taxon>
        <taxon>Streptophyta</taxon>
        <taxon>Embryophyta</taxon>
        <taxon>Tracheophyta</taxon>
        <taxon>Spermatophyta</taxon>
        <taxon>Magnoliopsida</taxon>
        <taxon>eudicotyledons</taxon>
        <taxon>Gunneridae</taxon>
        <taxon>Pentapetalae</taxon>
        <taxon>rosids</taxon>
        <taxon>fabids</taxon>
        <taxon>Fabales</taxon>
        <taxon>Fabaceae</taxon>
        <taxon>Papilionoideae</taxon>
        <taxon>50 kb inversion clade</taxon>
        <taxon>NPAAA clade</taxon>
        <taxon>Hologalegina</taxon>
        <taxon>IRL clade</taxon>
        <taxon>Trifolieae</taxon>
        <taxon>Medicago</taxon>
    </lineage>
</organism>
<dbReference type="HOGENOM" id="CLU_1984935_0_0_1"/>
<gene>
    <name evidence="1" type="ordered locus">MTR_8g468860</name>
</gene>
<evidence type="ECO:0000313" key="3">
    <source>
        <dbReference type="Proteomes" id="UP000002051"/>
    </source>
</evidence>
<protein>
    <submittedName>
        <fullName evidence="1 2">Uncharacterized protein</fullName>
    </submittedName>
</protein>
<reference evidence="1 3" key="2">
    <citation type="journal article" date="2014" name="BMC Genomics">
        <title>An improved genome release (version Mt4.0) for the model legume Medicago truncatula.</title>
        <authorList>
            <person name="Tang H."/>
            <person name="Krishnakumar V."/>
            <person name="Bidwell S."/>
            <person name="Rosen B."/>
            <person name="Chan A."/>
            <person name="Zhou S."/>
            <person name="Gentzbittel L."/>
            <person name="Childs K.L."/>
            <person name="Yandell M."/>
            <person name="Gundlach H."/>
            <person name="Mayer K.F."/>
            <person name="Schwartz D.C."/>
            <person name="Town C.D."/>
        </authorList>
    </citation>
    <scope>GENOME REANNOTATION</scope>
    <source>
        <strain evidence="1">A17</strain>
        <strain evidence="2 3">cv. Jemalong A17</strain>
    </source>
</reference>
<evidence type="ECO:0000313" key="2">
    <source>
        <dbReference type="EnsemblPlants" id="KEH19815"/>
    </source>
</evidence>